<keyword evidence="2" id="KW-1185">Reference proteome</keyword>
<evidence type="ECO:0000313" key="2">
    <source>
        <dbReference type="Proteomes" id="UP000318126"/>
    </source>
</evidence>
<feature type="non-terminal residue" evidence="1">
    <location>
        <position position="1"/>
    </location>
</feature>
<comment type="caution">
    <text evidence="1">The sequence shown here is derived from an EMBL/GenBank/DDBJ whole genome shotgun (WGS) entry which is preliminary data.</text>
</comment>
<dbReference type="AlphaFoldDB" id="A0A553JB88"/>
<accession>A0A553JB88</accession>
<keyword evidence="1" id="KW-0670">Pyruvate</keyword>
<name>A0A553JB88_SHEHA</name>
<proteinExistence type="predicted"/>
<reference evidence="2" key="1">
    <citation type="submission" date="2019-07" db="EMBL/GenBank/DDBJ databases">
        <title>Shewanella sp. YLB-08 draft genomic sequence.</title>
        <authorList>
            <person name="Yu L."/>
        </authorList>
    </citation>
    <scope>NUCLEOTIDE SEQUENCE [LARGE SCALE GENOMIC DNA]</scope>
    <source>
        <strain evidence="2">JCM 20706</strain>
    </source>
</reference>
<organism evidence="1 2">
    <name type="scientific">Shewanella hanedai</name>
    <name type="common">Alteromonas hanedai</name>
    <dbReference type="NCBI Taxonomy" id="25"/>
    <lineage>
        <taxon>Bacteria</taxon>
        <taxon>Pseudomonadati</taxon>
        <taxon>Pseudomonadota</taxon>
        <taxon>Gammaproteobacteria</taxon>
        <taxon>Alteromonadales</taxon>
        <taxon>Shewanellaceae</taxon>
        <taxon>Shewanella</taxon>
    </lineage>
</organism>
<gene>
    <name evidence="1" type="ORF">FN961_25575</name>
</gene>
<protein>
    <submittedName>
        <fullName evidence="1">Phosphoenolpyruvate synthase regulatory protein</fullName>
    </submittedName>
</protein>
<sequence length="28" mass="3207">SGCKCCFKIPHMCCRKIPQHGYGDQPLR</sequence>
<dbReference type="EMBL" id="VKGK01000071">
    <property type="protein sequence ID" value="TRY09719.1"/>
    <property type="molecule type" value="Genomic_DNA"/>
</dbReference>
<evidence type="ECO:0000313" key="1">
    <source>
        <dbReference type="EMBL" id="TRY09719.1"/>
    </source>
</evidence>
<dbReference type="Proteomes" id="UP000318126">
    <property type="component" value="Unassembled WGS sequence"/>
</dbReference>